<name>X0U207_9ZZZZ</name>
<gene>
    <name evidence="1" type="ORF">S01H1_45089</name>
</gene>
<accession>X0U207</accession>
<reference evidence="1" key="1">
    <citation type="journal article" date="2014" name="Front. Microbiol.">
        <title>High frequency of phylogenetically diverse reductive dehalogenase-homologous genes in deep subseafloor sedimentary metagenomes.</title>
        <authorList>
            <person name="Kawai M."/>
            <person name="Futagami T."/>
            <person name="Toyoda A."/>
            <person name="Takaki Y."/>
            <person name="Nishi S."/>
            <person name="Hori S."/>
            <person name="Arai W."/>
            <person name="Tsubouchi T."/>
            <person name="Morono Y."/>
            <person name="Uchiyama I."/>
            <person name="Ito T."/>
            <person name="Fujiyama A."/>
            <person name="Inagaki F."/>
            <person name="Takami H."/>
        </authorList>
    </citation>
    <scope>NUCLEOTIDE SEQUENCE</scope>
    <source>
        <strain evidence="1">Expedition CK06-06</strain>
    </source>
</reference>
<proteinExistence type="predicted"/>
<protein>
    <submittedName>
        <fullName evidence="1">Uncharacterized protein</fullName>
    </submittedName>
</protein>
<sequence length="60" mass="6466">MQIPDSVIAMRGPKMTAIVLFLAARSAWKSGTPEIVMAERMANNKGMLMSQGKASFPSPL</sequence>
<comment type="caution">
    <text evidence="1">The sequence shown here is derived from an EMBL/GenBank/DDBJ whole genome shotgun (WGS) entry which is preliminary data.</text>
</comment>
<evidence type="ECO:0000313" key="1">
    <source>
        <dbReference type="EMBL" id="GAF99564.1"/>
    </source>
</evidence>
<dbReference type="AlphaFoldDB" id="X0U207"/>
<dbReference type="EMBL" id="BARS01028789">
    <property type="protein sequence ID" value="GAF99564.1"/>
    <property type="molecule type" value="Genomic_DNA"/>
</dbReference>
<organism evidence="1">
    <name type="scientific">marine sediment metagenome</name>
    <dbReference type="NCBI Taxonomy" id="412755"/>
    <lineage>
        <taxon>unclassified sequences</taxon>
        <taxon>metagenomes</taxon>
        <taxon>ecological metagenomes</taxon>
    </lineage>
</organism>